<reference evidence="1 2" key="1">
    <citation type="journal article" date="2024" name="Nat. Commun.">
        <title>Phylogenomics reveals the evolutionary origins of lichenization in chlorophyte algae.</title>
        <authorList>
            <person name="Puginier C."/>
            <person name="Libourel C."/>
            <person name="Otte J."/>
            <person name="Skaloud P."/>
            <person name="Haon M."/>
            <person name="Grisel S."/>
            <person name="Petersen M."/>
            <person name="Berrin J.G."/>
            <person name="Delaux P.M."/>
            <person name="Dal Grande F."/>
            <person name="Keller J."/>
        </authorList>
    </citation>
    <scope>NUCLEOTIDE SEQUENCE [LARGE SCALE GENOMIC DNA]</scope>
    <source>
        <strain evidence="1 2">SAG 2036</strain>
    </source>
</reference>
<protein>
    <submittedName>
        <fullName evidence="1">Uncharacterized protein</fullName>
    </submittedName>
</protein>
<accession>A0AAW1NLP2</accession>
<dbReference type="EMBL" id="JALJOQ010000185">
    <property type="protein sequence ID" value="KAK9790941.1"/>
    <property type="molecule type" value="Genomic_DNA"/>
</dbReference>
<comment type="caution">
    <text evidence="1">The sequence shown here is derived from an EMBL/GenBank/DDBJ whole genome shotgun (WGS) entry which is preliminary data.</text>
</comment>
<name>A0AAW1NLP2_9CHLO</name>
<dbReference type="Proteomes" id="UP001465755">
    <property type="component" value="Unassembled WGS sequence"/>
</dbReference>
<organism evidence="1 2">
    <name type="scientific">Symbiochloris irregularis</name>
    <dbReference type="NCBI Taxonomy" id="706552"/>
    <lineage>
        <taxon>Eukaryota</taxon>
        <taxon>Viridiplantae</taxon>
        <taxon>Chlorophyta</taxon>
        <taxon>core chlorophytes</taxon>
        <taxon>Trebouxiophyceae</taxon>
        <taxon>Trebouxiales</taxon>
        <taxon>Trebouxiaceae</taxon>
        <taxon>Symbiochloris</taxon>
    </lineage>
</organism>
<gene>
    <name evidence="1" type="ORF">WJX73_004383</name>
</gene>
<keyword evidence="2" id="KW-1185">Reference proteome</keyword>
<dbReference type="AlphaFoldDB" id="A0AAW1NLP2"/>
<sequence>MFKAQSPDKICLSRRLSIPPTNRGSLVGSSSSRPHVITFWICSSLQARWLSSTGPPFHICHQSTCYGSSPVPRD</sequence>
<proteinExistence type="predicted"/>
<evidence type="ECO:0000313" key="2">
    <source>
        <dbReference type="Proteomes" id="UP001465755"/>
    </source>
</evidence>
<evidence type="ECO:0000313" key="1">
    <source>
        <dbReference type="EMBL" id="KAK9790941.1"/>
    </source>
</evidence>